<dbReference type="PROSITE" id="PS51186">
    <property type="entry name" value="GNAT"/>
    <property type="match status" value="1"/>
</dbReference>
<dbReference type="CDD" id="cd04301">
    <property type="entry name" value="NAT_SF"/>
    <property type="match status" value="1"/>
</dbReference>
<dbReference type="PANTHER" id="PTHR43420">
    <property type="entry name" value="ACETYLTRANSFERASE"/>
    <property type="match status" value="1"/>
</dbReference>
<comment type="similarity">
    <text evidence="1 5">Belongs to the acetyltransferase family. RimI subfamily.</text>
</comment>
<dbReference type="AlphaFoldDB" id="A0A1H7B166"/>
<dbReference type="InterPro" id="IPR016181">
    <property type="entry name" value="Acyl_CoA_acyltransferase"/>
</dbReference>
<evidence type="ECO:0000256" key="1">
    <source>
        <dbReference type="ARBA" id="ARBA00005395"/>
    </source>
</evidence>
<keyword evidence="6" id="KW-0472">Membrane</keyword>
<dbReference type="EMBL" id="FNZK01000014">
    <property type="protein sequence ID" value="SEJ70624.1"/>
    <property type="molecule type" value="Genomic_DNA"/>
</dbReference>
<keyword evidence="6" id="KW-0812">Transmembrane</keyword>
<protein>
    <recommendedName>
        <fullName evidence="5">[Ribosomal protein bS18]-alanine N-acetyltransferase</fullName>
        <ecNumber evidence="5">2.3.1.266</ecNumber>
    </recommendedName>
</protein>
<feature type="transmembrane region" description="Helical" evidence="6">
    <location>
        <begin position="41"/>
        <end position="63"/>
    </location>
</feature>
<dbReference type="RefSeq" id="WP_019553449.1">
    <property type="nucleotide sequence ID" value="NZ_FNZK01000014.1"/>
</dbReference>
<dbReference type="PANTHER" id="PTHR43420:SF44">
    <property type="entry name" value="ACETYLTRANSFERASE YPEA"/>
    <property type="match status" value="1"/>
</dbReference>
<dbReference type="Pfam" id="PF00583">
    <property type="entry name" value="Acetyltransf_1"/>
    <property type="match status" value="1"/>
</dbReference>
<dbReference type="InterPro" id="IPR050680">
    <property type="entry name" value="YpeA/RimI_acetyltransf"/>
</dbReference>
<sequence length="151" mass="17202">MNLTFKQMTQDDIDQVVQVEENSFNNPWSKQSFCEEAANPVAYYLLPLMAGEIIGYVGVWFILDEAHITNVAVLPEYRKQGIGEKMMREILRIAKNNGAVAMTLEVRPSNVSALALYNKLGFVSEGIRKQYYEDNGEDAIIMWLRNIDTFA</sequence>
<dbReference type="GO" id="GO:0005737">
    <property type="term" value="C:cytoplasm"/>
    <property type="evidence" value="ECO:0007669"/>
    <property type="project" value="UniProtKB-SubCell"/>
</dbReference>
<reference evidence="8 9" key="1">
    <citation type="submission" date="2016-10" db="EMBL/GenBank/DDBJ databases">
        <authorList>
            <person name="de Groot N.N."/>
        </authorList>
    </citation>
    <scope>NUCLEOTIDE SEQUENCE [LARGE SCALE GENOMIC DNA]</scope>
    <source>
        <strain evidence="8 9">DSM 2179</strain>
    </source>
</reference>
<name>A0A1H7B166_9FIRM</name>
<accession>A0A1H7B166</accession>
<gene>
    <name evidence="8" type="ORF">SAMN05660742_11468</name>
</gene>
<evidence type="ECO:0000313" key="9">
    <source>
        <dbReference type="Proteomes" id="UP000199662"/>
    </source>
</evidence>
<feature type="domain" description="N-acetyltransferase" evidence="7">
    <location>
        <begin position="3"/>
        <end position="147"/>
    </location>
</feature>
<keyword evidence="9" id="KW-1185">Reference proteome</keyword>
<dbReference type="EC" id="2.3.1.266" evidence="5"/>
<evidence type="ECO:0000256" key="2">
    <source>
        <dbReference type="ARBA" id="ARBA00022490"/>
    </source>
</evidence>
<dbReference type="Proteomes" id="UP000199662">
    <property type="component" value="Unassembled WGS sequence"/>
</dbReference>
<evidence type="ECO:0000256" key="6">
    <source>
        <dbReference type="SAM" id="Phobius"/>
    </source>
</evidence>
<evidence type="ECO:0000313" key="8">
    <source>
        <dbReference type="EMBL" id="SEJ70624.1"/>
    </source>
</evidence>
<keyword evidence="4" id="KW-0012">Acyltransferase</keyword>
<dbReference type="NCBIfam" id="TIGR01575">
    <property type="entry name" value="rimI"/>
    <property type="match status" value="1"/>
</dbReference>
<evidence type="ECO:0000259" key="7">
    <source>
        <dbReference type="PROSITE" id="PS51186"/>
    </source>
</evidence>
<keyword evidence="3 8" id="KW-0808">Transferase</keyword>
<comment type="catalytic activity">
    <reaction evidence="5">
        <text>N-terminal L-alanyl-[ribosomal protein bS18] + acetyl-CoA = N-terminal N(alpha)-acetyl-L-alanyl-[ribosomal protein bS18] + CoA + H(+)</text>
        <dbReference type="Rhea" id="RHEA:43756"/>
        <dbReference type="Rhea" id="RHEA-COMP:10676"/>
        <dbReference type="Rhea" id="RHEA-COMP:10677"/>
        <dbReference type="ChEBI" id="CHEBI:15378"/>
        <dbReference type="ChEBI" id="CHEBI:57287"/>
        <dbReference type="ChEBI" id="CHEBI:57288"/>
        <dbReference type="ChEBI" id="CHEBI:64718"/>
        <dbReference type="ChEBI" id="CHEBI:83683"/>
        <dbReference type="EC" id="2.3.1.266"/>
    </reaction>
</comment>
<comment type="function">
    <text evidence="5">Acetylates the N-terminal alanine of ribosomal protein bS18.</text>
</comment>
<dbReference type="GO" id="GO:0008999">
    <property type="term" value="F:protein-N-terminal-alanine acetyltransferase activity"/>
    <property type="evidence" value="ECO:0007669"/>
    <property type="project" value="UniProtKB-EC"/>
</dbReference>
<proteinExistence type="inferred from homology"/>
<evidence type="ECO:0000256" key="4">
    <source>
        <dbReference type="ARBA" id="ARBA00023315"/>
    </source>
</evidence>
<evidence type="ECO:0000256" key="3">
    <source>
        <dbReference type="ARBA" id="ARBA00022679"/>
    </source>
</evidence>
<dbReference type="InterPro" id="IPR006464">
    <property type="entry name" value="AcTrfase_RimI/Ard1"/>
</dbReference>
<dbReference type="SUPFAM" id="SSF55729">
    <property type="entry name" value="Acyl-CoA N-acyltransferases (Nat)"/>
    <property type="match status" value="1"/>
</dbReference>
<dbReference type="STRING" id="84035.SAMN05660742_11468"/>
<dbReference type="InterPro" id="IPR000182">
    <property type="entry name" value="GNAT_dom"/>
</dbReference>
<evidence type="ECO:0000256" key="5">
    <source>
        <dbReference type="RuleBase" id="RU363094"/>
    </source>
</evidence>
<keyword evidence="2 5" id="KW-0963">Cytoplasm</keyword>
<keyword evidence="6" id="KW-1133">Transmembrane helix</keyword>
<comment type="subcellular location">
    <subcellularLocation>
        <location evidence="5">Cytoplasm</location>
    </subcellularLocation>
</comment>
<dbReference type="Gene3D" id="3.40.630.30">
    <property type="match status" value="1"/>
</dbReference>
<organism evidence="8 9">
    <name type="scientific">Propionispira arboris</name>
    <dbReference type="NCBI Taxonomy" id="84035"/>
    <lineage>
        <taxon>Bacteria</taxon>
        <taxon>Bacillati</taxon>
        <taxon>Bacillota</taxon>
        <taxon>Negativicutes</taxon>
        <taxon>Selenomonadales</taxon>
        <taxon>Selenomonadaceae</taxon>
        <taxon>Propionispira</taxon>
    </lineage>
</organism>